<evidence type="ECO:0000256" key="1">
    <source>
        <dbReference type="ARBA" id="ARBA00004651"/>
    </source>
</evidence>
<dbReference type="AlphaFoldDB" id="A0A2I7KG57"/>
<comment type="function">
    <text evidence="9">Part of the ABC transporter complex LsrABCD involved in autoinducer 2 (AI-2) import. Probably responsible for the translocation of the substrate across the membrane.</text>
</comment>
<evidence type="ECO:0000256" key="8">
    <source>
        <dbReference type="ARBA" id="ARBA00023136"/>
    </source>
</evidence>
<evidence type="ECO:0000256" key="4">
    <source>
        <dbReference type="ARBA" id="ARBA00022475"/>
    </source>
</evidence>
<keyword evidence="3" id="KW-0813">Transport</keyword>
<evidence type="ECO:0000256" key="10">
    <source>
        <dbReference type="ARBA" id="ARBA00039381"/>
    </source>
</evidence>
<dbReference type="Proteomes" id="UP000236447">
    <property type="component" value="Plasmid pP88_c"/>
</dbReference>
<protein>
    <recommendedName>
        <fullName evidence="10">Autoinducer 2 import system permease protein LsrD</fullName>
    </recommendedName>
</protein>
<evidence type="ECO:0000256" key="9">
    <source>
        <dbReference type="ARBA" id="ARBA00025439"/>
    </source>
</evidence>
<evidence type="ECO:0000256" key="6">
    <source>
        <dbReference type="ARBA" id="ARBA00022692"/>
    </source>
</evidence>
<keyword evidence="7 11" id="KW-1133">Transmembrane helix</keyword>
<comment type="subcellular location">
    <subcellularLocation>
        <location evidence="1">Cell membrane</location>
        <topology evidence="1">Multi-pass membrane protein</topology>
    </subcellularLocation>
</comment>
<name>A0A2I7KG57_9RHOB</name>
<dbReference type="CDD" id="cd06579">
    <property type="entry name" value="TM_PBP1_transp_AraH_like"/>
    <property type="match status" value="1"/>
</dbReference>
<dbReference type="GO" id="GO:0022857">
    <property type="term" value="F:transmembrane transporter activity"/>
    <property type="evidence" value="ECO:0007669"/>
    <property type="project" value="InterPro"/>
</dbReference>
<evidence type="ECO:0000256" key="5">
    <source>
        <dbReference type="ARBA" id="ARBA00022519"/>
    </source>
</evidence>
<proteinExistence type="predicted"/>
<feature type="transmembrane region" description="Helical" evidence="11">
    <location>
        <begin position="238"/>
        <end position="262"/>
    </location>
</feature>
<feature type="transmembrane region" description="Helical" evidence="11">
    <location>
        <begin position="56"/>
        <end position="84"/>
    </location>
</feature>
<feature type="transmembrane region" description="Helical" evidence="11">
    <location>
        <begin position="124"/>
        <end position="144"/>
    </location>
</feature>
<feature type="transmembrane region" description="Helical" evidence="11">
    <location>
        <begin position="96"/>
        <end position="117"/>
    </location>
</feature>
<dbReference type="GO" id="GO:0005886">
    <property type="term" value="C:plasma membrane"/>
    <property type="evidence" value="ECO:0007669"/>
    <property type="project" value="UniProtKB-SubCell"/>
</dbReference>
<dbReference type="EMBL" id="CP010728">
    <property type="protein sequence ID" value="AUR01577.1"/>
    <property type="molecule type" value="Genomic_DNA"/>
</dbReference>
<comment type="subunit">
    <text evidence="2">The complex is composed of two ATP-binding proteins (LsrA), two transmembrane proteins (LsrC and LsrD) and a solute-binding protein (LsrB).</text>
</comment>
<evidence type="ECO:0000313" key="13">
    <source>
        <dbReference type="Proteomes" id="UP000236447"/>
    </source>
</evidence>
<reference evidence="12 13" key="1">
    <citation type="journal article" date="2017" name="Front. Microbiol.">
        <title>Phaeobacter piscinae sp. nov., a species of the Roseobacter group and potential aquaculture probiont.</title>
        <authorList>
            <person name="Sonnenschein E.C."/>
            <person name="Phippen C.B.W."/>
            <person name="Nielsen K.F."/>
            <person name="Mateiu R.V."/>
            <person name="Melchiorsen J."/>
            <person name="Gram L."/>
            <person name="Overmann J."/>
            <person name="Freese H.M."/>
        </authorList>
    </citation>
    <scope>NUCLEOTIDE SEQUENCE [LARGE SCALE GENOMIC DNA]</scope>
    <source>
        <strain evidence="12 13">P88</strain>
        <plasmid evidence="13">pp88_c</plasmid>
    </source>
</reference>
<organism evidence="12 13">
    <name type="scientific">Phaeobacter inhibens</name>
    <dbReference type="NCBI Taxonomy" id="221822"/>
    <lineage>
        <taxon>Bacteria</taxon>
        <taxon>Pseudomonadati</taxon>
        <taxon>Pseudomonadota</taxon>
        <taxon>Alphaproteobacteria</taxon>
        <taxon>Rhodobacterales</taxon>
        <taxon>Roseobacteraceae</taxon>
        <taxon>Phaeobacter</taxon>
    </lineage>
</organism>
<feature type="transmembrane region" description="Helical" evidence="11">
    <location>
        <begin position="212"/>
        <end position="232"/>
    </location>
</feature>
<dbReference type="InterPro" id="IPR001851">
    <property type="entry name" value="ABC_transp_permease"/>
</dbReference>
<reference evidence="12 13" key="2">
    <citation type="journal article" date="2017" name="Genome Biol. Evol.">
        <title>Trajectories and Drivers of Genome Evolution in Surface-Associated Marine Phaeobacter.</title>
        <authorList>
            <person name="Freese H.M."/>
            <person name="Sikorski J."/>
            <person name="Bunk B."/>
            <person name="Scheuner C."/>
            <person name="Meier-Kolthoff J.P."/>
            <person name="Sproer C."/>
            <person name="Gram L."/>
            <person name="Overmann J."/>
        </authorList>
    </citation>
    <scope>NUCLEOTIDE SEQUENCE [LARGE SCALE GENOMIC DNA]</scope>
    <source>
        <strain evidence="12 13">P88</strain>
        <plasmid evidence="13">pp88_c</plasmid>
    </source>
</reference>
<geneLocation type="plasmid" evidence="13">
    <name>pp88_c</name>
</geneLocation>
<keyword evidence="5" id="KW-0997">Cell inner membrane</keyword>
<evidence type="ECO:0000256" key="2">
    <source>
        <dbReference type="ARBA" id="ARBA00011262"/>
    </source>
</evidence>
<evidence type="ECO:0000256" key="7">
    <source>
        <dbReference type="ARBA" id="ARBA00022989"/>
    </source>
</evidence>
<keyword evidence="6 11" id="KW-0812">Transmembrane</keyword>
<evidence type="ECO:0000313" key="12">
    <source>
        <dbReference type="EMBL" id="AUR01577.1"/>
    </source>
</evidence>
<evidence type="ECO:0000256" key="3">
    <source>
        <dbReference type="ARBA" id="ARBA00022448"/>
    </source>
</evidence>
<gene>
    <name evidence="12" type="primary">rbsC_1</name>
    <name evidence="12" type="ORF">PhaeoP88_04265</name>
</gene>
<keyword evidence="4" id="KW-1003">Cell membrane</keyword>
<dbReference type="PANTHER" id="PTHR32196">
    <property type="entry name" value="ABC TRANSPORTER PERMEASE PROTEIN YPHD-RELATED-RELATED"/>
    <property type="match status" value="1"/>
</dbReference>
<sequence>MSSLSIISSPISRERLRRFVPFFVLVVTLIVLFNAAPGLMRWRAINSLMMDNAPMLLLIIGSTLPILIGCLDLSVAAMASLAAVTGALLSPMLGSFAGPAVVAGASLIGALQGYLIGRMQIPSFVMTLGALGIFNGAALALTGANMVGISSGMWLFDGLAGRSFGISNMFLLVLAVVICLQVMLRFTRMGRNIYAFGSSELAVYVSGIRRDLVRSVAFGISAGCGALAGLMMLSQTQFANATIADGMLLPALVGVVVGGTAISGGVGSVVASLIGGIIAVLLRVGVTISSMPPSSQDIVFGVVILVAVALTTDRQKIGVVK</sequence>
<dbReference type="PANTHER" id="PTHR32196:SF71">
    <property type="entry name" value="AUTOINDUCER 2 IMPORT SYSTEM PERMEASE PROTEIN LSRD"/>
    <property type="match status" value="1"/>
</dbReference>
<feature type="transmembrane region" description="Helical" evidence="11">
    <location>
        <begin position="164"/>
        <end position="184"/>
    </location>
</feature>
<feature type="transmembrane region" description="Helical" evidence="11">
    <location>
        <begin position="19"/>
        <end position="36"/>
    </location>
</feature>
<keyword evidence="8 11" id="KW-0472">Membrane</keyword>
<evidence type="ECO:0000256" key="11">
    <source>
        <dbReference type="SAM" id="Phobius"/>
    </source>
</evidence>
<accession>A0A2I7KG57</accession>
<dbReference type="Pfam" id="PF02653">
    <property type="entry name" value="BPD_transp_2"/>
    <property type="match status" value="1"/>
</dbReference>
<keyword evidence="12" id="KW-0614">Plasmid</keyword>